<protein>
    <submittedName>
        <fullName evidence="2">Uncharacterized protein</fullName>
    </submittedName>
</protein>
<dbReference type="AlphaFoldDB" id="A0A852VXM5"/>
<accession>A0A852VXM5</accession>
<reference evidence="2 3" key="1">
    <citation type="submission" date="2020-07" db="EMBL/GenBank/DDBJ databases">
        <title>Sequencing the genomes of 1000 actinobacteria strains.</title>
        <authorList>
            <person name="Klenk H.-P."/>
        </authorList>
    </citation>
    <scope>NUCLEOTIDE SEQUENCE [LARGE SCALE GENOMIC DNA]</scope>
    <source>
        <strain evidence="2 3">DSM 44749</strain>
    </source>
</reference>
<proteinExistence type="predicted"/>
<keyword evidence="3" id="KW-1185">Reference proteome</keyword>
<name>A0A852VXM5_PSEA5</name>
<evidence type="ECO:0000313" key="3">
    <source>
        <dbReference type="Proteomes" id="UP000549695"/>
    </source>
</evidence>
<dbReference type="RefSeq" id="WP_179760499.1">
    <property type="nucleotide sequence ID" value="NZ_BAAAJZ010000008.1"/>
</dbReference>
<organism evidence="2 3">
    <name type="scientific">Pseudonocardia alni</name>
    <name type="common">Amycolata alni</name>
    <dbReference type="NCBI Taxonomy" id="33907"/>
    <lineage>
        <taxon>Bacteria</taxon>
        <taxon>Bacillati</taxon>
        <taxon>Actinomycetota</taxon>
        <taxon>Actinomycetes</taxon>
        <taxon>Pseudonocardiales</taxon>
        <taxon>Pseudonocardiaceae</taxon>
        <taxon>Pseudonocardia</taxon>
    </lineage>
</organism>
<sequence>MDNHDVVDSDGEPERISWCLGQAGCGAYRFAGFRGQPRPCTHPPRWAGLVLVEHRHPVELWVEYACDLHISRLQAPRELLDRDRAALDRRREQHDLGAAGRPYERPGPIATGAAGRHRLRRALTLAAPTEAQAGSGVAPSP</sequence>
<gene>
    <name evidence="2" type="ORF">HDA37_001184</name>
</gene>
<evidence type="ECO:0000256" key="1">
    <source>
        <dbReference type="SAM" id="MobiDB-lite"/>
    </source>
</evidence>
<comment type="caution">
    <text evidence="2">The sequence shown here is derived from an EMBL/GenBank/DDBJ whole genome shotgun (WGS) entry which is preliminary data.</text>
</comment>
<dbReference type="EMBL" id="JACCCZ010000001">
    <property type="protein sequence ID" value="NYG00899.1"/>
    <property type="molecule type" value="Genomic_DNA"/>
</dbReference>
<dbReference type="GeneID" id="98050990"/>
<evidence type="ECO:0000313" key="2">
    <source>
        <dbReference type="EMBL" id="NYG00899.1"/>
    </source>
</evidence>
<dbReference type="Proteomes" id="UP000549695">
    <property type="component" value="Unassembled WGS sequence"/>
</dbReference>
<feature type="region of interest" description="Disordered" evidence="1">
    <location>
        <begin position="92"/>
        <end position="114"/>
    </location>
</feature>